<keyword evidence="3" id="KW-1185">Reference proteome</keyword>
<evidence type="ECO:0000313" key="2">
    <source>
        <dbReference type="EMBL" id="QNO00341.1"/>
    </source>
</evidence>
<protein>
    <submittedName>
        <fullName evidence="2">Uncharacterized protein</fullName>
    </submittedName>
</protein>
<accession>A0A7G9V235</accession>
<gene>
    <name evidence="2" type="ORF">phiPsa315_132</name>
</gene>
<evidence type="ECO:0000256" key="1">
    <source>
        <dbReference type="SAM" id="Coils"/>
    </source>
</evidence>
<sequence>MTLNRYKIFIERTYGTGWYDGDEYCDLEVRRDPFGSWYKVTEVDKLLAKQKDKMQRMQKRIDKLEGRA</sequence>
<name>A0A7G9V235_9CAUD</name>
<dbReference type="EMBL" id="MT670419">
    <property type="protein sequence ID" value="QNO00341.1"/>
    <property type="molecule type" value="Genomic_DNA"/>
</dbReference>
<reference evidence="2 3" key="1">
    <citation type="submission" date="2020-06" db="EMBL/GenBank/DDBJ databases">
        <title>Characterization of Pseudomonas phiPsa374-like phages.</title>
        <authorList>
            <person name="Warring S."/>
            <person name="Malone L.M."/>
            <person name="Easingwood R.A."/>
            <person name="Rigano L."/>
            <person name="Frampton R.A."/>
            <person name="Lopez Acedo E."/>
            <person name="Templeton M.D."/>
            <person name="Kleffmann T."/>
            <person name="Bostina M."/>
            <person name="Fineran P.C."/>
        </authorList>
    </citation>
    <scope>NUCLEOTIDE SEQUENCE [LARGE SCALE GENOMIC DNA]</scope>
</reference>
<feature type="coiled-coil region" evidence="1">
    <location>
        <begin position="40"/>
        <end position="67"/>
    </location>
</feature>
<organism evidence="2 3">
    <name type="scientific">Pseudomonas phage phiPsa315</name>
    <dbReference type="NCBI Taxonomy" id="1460363"/>
    <lineage>
        <taxon>Viruses</taxon>
        <taxon>Duplodnaviria</taxon>
        <taxon>Heunggongvirae</taxon>
        <taxon>Uroviricota</taxon>
        <taxon>Caudoviricetes</taxon>
        <taxon>Vandenendeviridae</taxon>
        <taxon>Gorskivirinae</taxon>
        <taxon>Otagovirus</taxon>
        <taxon>Otagovirus psa315</taxon>
    </lineage>
</organism>
<proteinExistence type="predicted"/>
<evidence type="ECO:0000313" key="3">
    <source>
        <dbReference type="Proteomes" id="UP000516132"/>
    </source>
</evidence>
<keyword evidence="1" id="KW-0175">Coiled coil</keyword>
<dbReference type="Proteomes" id="UP000516132">
    <property type="component" value="Segment"/>
</dbReference>